<evidence type="ECO:0000313" key="3">
    <source>
        <dbReference type="Proteomes" id="UP000321580"/>
    </source>
</evidence>
<dbReference type="EMBL" id="VOOR01000032">
    <property type="protein sequence ID" value="TXB62277.1"/>
    <property type="molecule type" value="Genomic_DNA"/>
</dbReference>
<protein>
    <submittedName>
        <fullName evidence="2">Uncharacterized protein</fullName>
    </submittedName>
</protein>
<keyword evidence="1" id="KW-0472">Membrane</keyword>
<feature type="non-terminal residue" evidence="2">
    <location>
        <position position="393"/>
    </location>
</feature>
<proteinExistence type="predicted"/>
<reference evidence="2 3" key="1">
    <citation type="submission" date="2019-08" db="EMBL/GenBank/DDBJ databases">
        <title>Genome of Phaeodactylibacter luteus.</title>
        <authorList>
            <person name="Bowman J.P."/>
        </authorList>
    </citation>
    <scope>NUCLEOTIDE SEQUENCE [LARGE SCALE GENOMIC DNA]</scope>
    <source>
        <strain evidence="2 3">KCTC 42180</strain>
    </source>
</reference>
<sequence>MKMDNKKSEMNFPKFFSKLFKPETLYEYFGLGLIGLCINYLNQSLSWSFESFESAIVKFTIFSLAFLFILFLFARGLFNKIKSLPPFKFKRKKWLITLGEVNIKYLIRYIFYISLFVLFSTLLLRASFDFFNRLNLKAMVDTRSEKEYPQRVLNSNQDKGGKWAVINLMKLDNLDDESLAFANNFQNDIEMEVRKMKLPIKPLEISPKDLNLDSLKKEYEGVYLIKGTYHQNSADVYVESYLDNSFLSSLFSKLDEQTAHKMDSVLKLTNIEKYKTLDYPPITHDSDDMIVDSYNLKLGVPNEIKYLIYSTIGDYIVKDIAKKTNNNSKELIVSKAKFGVDLLQLAKFRIPYELNYWGFSPKVRSNINLEKLYRNQSSLYSYLANNELDEYID</sequence>
<feature type="transmembrane region" description="Helical" evidence="1">
    <location>
        <begin position="109"/>
        <end position="128"/>
    </location>
</feature>
<name>A0A5C6RJ98_9BACT</name>
<evidence type="ECO:0000313" key="2">
    <source>
        <dbReference type="EMBL" id="TXB62277.1"/>
    </source>
</evidence>
<evidence type="ECO:0000256" key="1">
    <source>
        <dbReference type="SAM" id="Phobius"/>
    </source>
</evidence>
<gene>
    <name evidence="2" type="ORF">FRY97_14605</name>
</gene>
<feature type="transmembrane region" description="Helical" evidence="1">
    <location>
        <begin position="25"/>
        <end position="43"/>
    </location>
</feature>
<accession>A0A5C6RJ98</accession>
<organism evidence="2 3">
    <name type="scientific">Phaeodactylibacter luteus</name>
    <dbReference type="NCBI Taxonomy" id="1564516"/>
    <lineage>
        <taxon>Bacteria</taxon>
        <taxon>Pseudomonadati</taxon>
        <taxon>Bacteroidota</taxon>
        <taxon>Saprospiria</taxon>
        <taxon>Saprospirales</taxon>
        <taxon>Haliscomenobacteraceae</taxon>
        <taxon>Phaeodactylibacter</taxon>
    </lineage>
</organism>
<keyword evidence="1" id="KW-0812">Transmembrane</keyword>
<feature type="transmembrane region" description="Helical" evidence="1">
    <location>
        <begin position="55"/>
        <end position="78"/>
    </location>
</feature>
<comment type="caution">
    <text evidence="2">The sequence shown here is derived from an EMBL/GenBank/DDBJ whole genome shotgun (WGS) entry which is preliminary data.</text>
</comment>
<dbReference type="Proteomes" id="UP000321580">
    <property type="component" value="Unassembled WGS sequence"/>
</dbReference>
<dbReference type="AlphaFoldDB" id="A0A5C6RJ98"/>
<keyword evidence="3" id="KW-1185">Reference proteome</keyword>
<keyword evidence="1" id="KW-1133">Transmembrane helix</keyword>